<dbReference type="FunFam" id="3.40.50.1100:FF:000067">
    <property type="entry name" value="Cysteine synthase"/>
    <property type="match status" value="1"/>
</dbReference>
<evidence type="ECO:0000313" key="15">
    <source>
        <dbReference type="Proteomes" id="UP000005439"/>
    </source>
</evidence>
<organism evidence="14 15">
    <name type="scientific">Sulfobacillus acidophilus (strain ATCC 700253 / DSM 10332 / NAL)</name>
    <dbReference type="NCBI Taxonomy" id="679936"/>
    <lineage>
        <taxon>Bacteria</taxon>
        <taxon>Bacillati</taxon>
        <taxon>Bacillota</taxon>
        <taxon>Clostridia</taxon>
        <taxon>Eubacteriales</taxon>
        <taxon>Clostridiales Family XVII. Incertae Sedis</taxon>
        <taxon>Sulfobacillus</taxon>
    </lineage>
</organism>
<dbReference type="UniPathway" id="UPA00136">
    <property type="reaction ID" value="UER00200"/>
</dbReference>
<comment type="catalytic activity">
    <reaction evidence="9 12">
        <text>O-acetyl-L-serine + hydrogen sulfide = L-cysteine + acetate</text>
        <dbReference type="Rhea" id="RHEA:14829"/>
        <dbReference type="ChEBI" id="CHEBI:29919"/>
        <dbReference type="ChEBI" id="CHEBI:30089"/>
        <dbReference type="ChEBI" id="CHEBI:35235"/>
        <dbReference type="ChEBI" id="CHEBI:58340"/>
        <dbReference type="EC" id="2.5.1.47"/>
    </reaction>
</comment>
<dbReference type="PATRIC" id="fig|679936.5.peg.1158"/>
<evidence type="ECO:0000256" key="7">
    <source>
        <dbReference type="ARBA" id="ARBA00022898"/>
    </source>
</evidence>
<dbReference type="Pfam" id="PF00291">
    <property type="entry name" value="PALP"/>
    <property type="match status" value="1"/>
</dbReference>
<dbReference type="STRING" id="679936.Sulac_1099"/>
<evidence type="ECO:0000256" key="10">
    <source>
        <dbReference type="PIRSR" id="PIRSR605856-50"/>
    </source>
</evidence>
<feature type="domain" description="Tryptophan synthase beta chain-like PALP" evidence="13">
    <location>
        <begin position="7"/>
        <end position="291"/>
    </location>
</feature>
<dbReference type="Gene3D" id="3.40.50.1100">
    <property type="match status" value="2"/>
</dbReference>
<dbReference type="InterPro" id="IPR050214">
    <property type="entry name" value="Cys_Synth/Cystath_Beta-Synth"/>
</dbReference>
<dbReference type="NCBIfam" id="TIGR01139">
    <property type="entry name" value="cysK"/>
    <property type="match status" value="1"/>
</dbReference>
<dbReference type="InterPro" id="IPR036052">
    <property type="entry name" value="TrpB-like_PALP_sf"/>
</dbReference>
<dbReference type="GO" id="GO:0004124">
    <property type="term" value="F:cysteine synthase activity"/>
    <property type="evidence" value="ECO:0007669"/>
    <property type="project" value="UniProtKB-UniRule"/>
</dbReference>
<name>G8TU08_SULAD</name>
<dbReference type="InterPro" id="IPR001926">
    <property type="entry name" value="TrpB-like_PALP"/>
</dbReference>
<comment type="similarity">
    <text evidence="3 12">Belongs to the cysteine synthase/cystathionine beta-synthase family.</text>
</comment>
<dbReference type="EMBL" id="CP003179">
    <property type="protein sequence ID" value="AEW04599.1"/>
    <property type="molecule type" value="Genomic_DNA"/>
</dbReference>
<dbReference type="GO" id="GO:0005737">
    <property type="term" value="C:cytoplasm"/>
    <property type="evidence" value="ECO:0007669"/>
    <property type="project" value="UniProtKB-ARBA"/>
</dbReference>
<keyword evidence="5 12" id="KW-0028">Amino-acid biosynthesis</keyword>
<feature type="modified residue" description="N6-(pyridoxal phosphate)lysine" evidence="11">
    <location>
        <position position="41"/>
    </location>
</feature>
<evidence type="ECO:0000256" key="5">
    <source>
        <dbReference type="ARBA" id="ARBA00022605"/>
    </source>
</evidence>
<dbReference type="GO" id="GO:0006535">
    <property type="term" value="P:cysteine biosynthetic process from serine"/>
    <property type="evidence" value="ECO:0007669"/>
    <property type="project" value="UniProtKB-UniRule"/>
</dbReference>
<dbReference type="EC" id="2.5.1.47" evidence="4 12"/>
<dbReference type="CDD" id="cd01561">
    <property type="entry name" value="CBS_like"/>
    <property type="match status" value="1"/>
</dbReference>
<dbReference type="NCBIfam" id="TIGR01136">
    <property type="entry name" value="cysKM"/>
    <property type="match status" value="1"/>
</dbReference>
<evidence type="ECO:0000313" key="14">
    <source>
        <dbReference type="EMBL" id="AEW04599.1"/>
    </source>
</evidence>
<evidence type="ECO:0000259" key="13">
    <source>
        <dbReference type="Pfam" id="PF00291"/>
    </source>
</evidence>
<keyword evidence="15" id="KW-1185">Reference proteome</keyword>
<comment type="pathway">
    <text evidence="2">Amino-acid biosynthesis; L-cysteine biosynthesis; L-cysteine from L-serine: step 2/2.</text>
</comment>
<reference evidence="14 15" key="2">
    <citation type="journal article" date="2012" name="Stand. Genomic Sci.">
        <title>Complete genome sequence of the moderately thermophilic mineral-sulfide-oxidizing firmicute Sulfobacillus acidophilus type strain (NAL(T)).</title>
        <authorList>
            <person name="Anderson I."/>
            <person name="Chertkov O."/>
            <person name="Chen A."/>
            <person name="Saunders E."/>
            <person name="Lapidus A."/>
            <person name="Nolan M."/>
            <person name="Lucas S."/>
            <person name="Hammon N."/>
            <person name="Deshpande S."/>
            <person name="Cheng J.F."/>
            <person name="Han C."/>
            <person name="Tapia R."/>
            <person name="Goodwin L.A."/>
            <person name="Pitluck S."/>
            <person name="Liolios K."/>
            <person name="Pagani I."/>
            <person name="Ivanova N."/>
            <person name="Mikhailova N."/>
            <person name="Pati A."/>
            <person name="Palaniappan K."/>
            <person name="Land M."/>
            <person name="Pan C."/>
            <person name="Rohde M."/>
            <person name="Pukall R."/>
            <person name="Goker M."/>
            <person name="Detter J.C."/>
            <person name="Woyke T."/>
            <person name="Bristow J."/>
            <person name="Eisen J.A."/>
            <person name="Markowitz V."/>
            <person name="Hugenholtz P."/>
            <person name="Kyrpides N.C."/>
            <person name="Klenk H.P."/>
            <person name="Mavromatis K."/>
        </authorList>
    </citation>
    <scope>NUCLEOTIDE SEQUENCE [LARGE SCALE GENOMIC DNA]</scope>
    <source>
        <strain evidence="15">ATCC 700253 / DSM 10332 / NAL</strain>
    </source>
</reference>
<evidence type="ECO:0000256" key="4">
    <source>
        <dbReference type="ARBA" id="ARBA00012681"/>
    </source>
</evidence>
<dbReference type="KEGG" id="sap:Sulac_1099"/>
<proteinExistence type="inferred from homology"/>
<dbReference type="SUPFAM" id="SSF53686">
    <property type="entry name" value="Tryptophan synthase beta subunit-like PLP-dependent enzymes"/>
    <property type="match status" value="1"/>
</dbReference>
<evidence type="ECO:0000256" key="2">
    <source>
        <dbReference type="ARBA" id="ARBA00004962"/>
    </source>
</evidence>
<dbReference type="InterPro" id="IPR005856">
    <property type="entry name" value="Cys_synth"/>
</dbReference>
<evidence type="ECO:0000256" key="3">
    <source>
        <dbReference type="ARBA" id="ARBA00007103"/>
    </source>
</evidence>
<evidence type="ECO:0000256" key="11">
    <source>
        <dbReference type="PIRSR" id="PIRSR605856-51"/>
    </source>
</evidence>
<sequence>MADIGRFIGQTPLIRLDHLSTTYHAEVWAKLESRNPGGSIKDRTAWALLKDAEARGLIRPGTVVIEATSGNTGVALAMACAAAGIKLVLFMPEGQSLERKQLFWAYGAAVIETPREERTLGAVKRAKALAERLPHAVMLRQHENPANPAIHETTTGPEIWEQTHHRVDVFVTGVGTGGTITGVGRYLKRQNPQVEVVAVEPAASAVLSGGEPGVHKIQGIGAGFVPAVLDMGVIDQVITVPDEAAWEATRLLPRLEGLLVGISSGANYWAVEQFLMTGMYRQKTVVTLFPDSGERYLSTGLYEPPSVDWLRDQAPDLF</sequence>
<dbReference type="InterPro" id="IPR005859">
    <property type="entry name" value="CysK"/>
</dbReference>
<feature type="binding site" evidence="10">
    <location>
        <begin position="175"/>
        <end position="179"/>
    </location>
    <ligand>
        <name>pyridoxal 5'-phosphate</name>
        <dbReference type="ChEBI" id="CHEBI:597326"/>
    </ligand>
</feature>
<dbReference type="PROSITE" id="PS00901">
    <property type="entry name" value="CYS_SYNTHASE"/>
    <property type="match status" value="1"/>
</dbReference>
<dbReference type="Proteomes" id="UP000005439">
    <property type="component" value="Chromosome"/>
</dbReference>
<protein>
    <recommendedName>
        <fullName evidence="4 12">Cysteine synthase</fullName>
        <ecNumber evidence="4 12">2.5.1.47</ecNumber>
    </recommendedName>
</protein>
<comment type="cofactor">
    <cofactor evidence="1 10 12">
        <name>pyridoxal 5'-phosphate</name>
        <dbReference type="ChEBI" id="CHEBI:597326"/>
    </cofactor>
</comment>
<evidence type="ECO:0000256" key="12">
    <source>
        <dbReference type="RuleBase" id="RU003985"/>
    </source>
</evidence>
<evidence type="ECO:0000256" key="9">
    <source>
        <dbReference type="ARBA" id="ARBA00047931"/>
    </source>
</evidence>
<dbReference type="AlphaFoldDB" id="G8TU08"/>
<keyword evidence="7 10" id="KW-0663">Pyridoxal phosphate</keyword>
<keyword evidence="8 12" id="KW-0198">Cysteine biosynthesis</keyword>
<dbReference type="HOGENOM" id="CLU_021018_1_0_9"/>
<keyword evidence="6 12" id="KW-0808">Transferase</keyword>
<evidence type="ECO:0000256" key="6">
    <source>
        <dbReference type="ARBA" id="ARBA00022679"/>
    </source>
</evidence>
<dbReference type="SMR" id="G8TU08"/>
<gene>
    <name evidence="14" type="ordered locus">Sulac_1099</name>
</gene>
<reference evidence="15" key="1">
    <citation type="submission" date="2011-12" db="EMBL/GenBank/DDBJ databases">
        <title>The complete genome of chromosome of Sulfobacillus acidophilus DSM 10332.</title>
        <authorList>
            <person name="Lucas S."/>
            <person name="Han J."/>
            <person name="Lapidus A."/>
            <person name="Bruce D."/>
            <person name="Goodwin L."/>
            <person name="Pitluck S."/>
            <person name="Peters L."/>
            <person name="Kyrpides N."/>
            <person name="Mavromatis K."/>
            <person name="Ivanova N."/>
            <person name="Mikhailova N."/>
            <person name="Chertkov O."/>
            <person name="Saunders E."/>
            <person name="Detter J.C."/>
            <person name="Tapia R."/>
            <person name="Han C."/>
            <person name="Land M."/>
            <person name="Hauser L."/>
            <person name="Markowitz V."/>
            <person name="Cheng J.-F."/>
            <person name="Hugenholtz P."/>
            <person name="Woyke T."/>
            <person name="Wu D."/>
            <person name="Pukall R."/>
            <person name="Gehrich-Schroeter G."/>
            <person name="Schneider S."/>
            <person name="Klenk H.-P."/>
            <person name="Eisen J.A."/>
        </authorList>
    </citation>
    <scope>NUCLEOTIDE SEQUENCE [LARGE SCALE GENOMIC DNA]</scope>
    <source>
        <strain evidence="15">ATCC 700253 / DSM 10332 / NAL</strain>
    </source>
</reference>
<evidence type="ECO:0000256" key="1">
    <source>
        <dbReference type="ARBA" id="ARBA00001933"/>
    </source>
</evidence>
<evidence type="ECO:0000256" key="8">
    <source>
        <dbReference type="ARBA" id="ARBA00023192"/>
    </source>
</evidence>
<dbReference type="PANTHER" id="PTHR10314">
    <property type="entry name" value="CYSTATHIONINE BETA-SYNTHASE"/>
    <property type="match status" value="1"/>
</dbReference>
<dbReference type="InterPro" id="IPR001216">
    <property type="entry name" value="P-phosphate_BS"/>
</dbReference>
<accession>G8TU08</accession>
<feature type="binding site" evidence="10">
    <location>
        <position position="263"/>
    </location>
    <ligand>
        <name>pyridoxal 5'-phosphate</name>
        <dbReference type="ChEBI" id="CHEBI:597326"/>
    </ligand>
</feature>
<feature type="binding site" evidence="10">
    <location>
        <position position="71"/>
    </location>
    <ligand>
        <name>pyridoxal 5'-phosphate</name>
        <dbReference type="ChEBI" id="CHEBI:597326"/>
    </ligand>
</feature>